<evidence type="ECO:0000313" key="11">
    <source>
        <dbReference type="Proteomes" id="UP000243359"/>
    </source>
</evidence>
<dbReference type="OrthoDB" id="9813458at2"/>
<dbReference type="PANTHER" id="PTHR30026:SF20">
    <property type="entry name" value="OUTER MEMBRANE PROTEIN TOLC"/>
    <property type="match status" value="1"/>
</dbReference>
<reference evidence="11" key="1">
    <citation type="submission" date="2016-10" db="EMBL/GenBank/DDBJ databases">
        <authorList>
            <person name="Varghese N."/>
            <person name="Submissions S."/>
        </authorList>
    </citation>
    <scope>NUCLEOTIDE SEQUENCE [LARGE SCALE GENOMIC DNA]</scope>
    <source>
        <strain evidence="11">KCTC 32247</strain>
    </source>
</reference>
<dbReference type="GO" id="GO:0009279">
    <property type="term" value="C:cell outer membrane"/>
    <property type="evidence" value="ECO:0007669"/>
    <property type="project" value="UniProtKB-SubCell"/>
</dbReference>
<protein>
    <submittedName>
        <fullName evidence="10">Outer membrane protein</fullName>
    </submittedName>
</protein>
<dbReference type="InterPro" id="IPR010130">
    <property type="entry name" value="T1SS_OMP_TolC"/>
</dbReference>
<evidence type="ECO:0000256" key="2">
    <source>
        <dbReference type="ARBA" id="ARBA00007613"/>
    </source>
</evidence>
<evidence type="ECO:0000256" key="5">
    <source>
        <dbReference type="ARBA" id="ARBA00022692"/>
    </source>
</evidence>
<dbReference type="SUPFAM" id="SSF56954">
    <property type="entry name" value="Outer membrane efflux proteins (OEP)"/>
    <property type="match status" value="1"/>
</dbReference>
<keyword evidence="9" id="KW-0732">Signal</keyword>
<dbReference type="InterPro" id="IPR051906">
    <property type="entry name" value="TolC-like"/>
</dbReference>
<organism evidence="10 11">
    <name type="scientific">Pseudomonas oryzae</name>
    <dbReference type="NCBI Taxonomy" id="1392877"/>
    <lineage>
        <taxon>Bacteria</taxon>
        <taxon>Pseudomonadati</taxon>
        <taxon>Pseudomonadota</taxon>
        <taxon>Gammaproteobacteria</taxon>
        <taxon>Pseudomonadales</taxon>
        <taxon>Pseudomonadaceae</taxon>
        <taxon>Pseudomonas</taxon>
    </lineage>
</organism>
<gene>
    <name evidence="10" type="ORF">SAMN05216221_1558</name>
</gene>
<dbReference type="GO" id="GO:0015288">
    <property type="term" value="F:porin activity"/>
    <property type="evidence" value="ECO:0007669"/>
    <property type="project" value="TreeGrafter"/>
</dbReference>
<evidence type="ECO:0000256" key="7">
    <source>
        <dbReference type="ARBA" id="ARBA00023237"/>
    </source>
</evidence>
<sequence length="491" mass="53686">MRKHTLKRTPGLARRLALAIALAACPALLPAAEQPAPSTRVDLFGVYLEAMRNNADLAAARADYEARKEAVPQARSALLPQLNGGANLADSRTQLDQPALDLERSGLLYQASLSQALIRADRWFQLQAAKAVSSQAALELSAVEQNLILQSAEAYFGVLRAQDTLAATRAEEAAFQRQYEQASARFEVGLSDRTEVLETQAGRDTARANRLIAERRVEDAFQALTTLTDRQYRFVEGIRHELPINPPAPNEPDSWVDTAMQRNILLQASAYAVSGAEQTLRQRKAGHAPTLDLVAQYQKGDNDSLGFTNSGLGVGPSYSGDAEQQSIGLQLNIPLFSGGLTSSQVREAYQRLSQSEQLRESLRRQVVQNTRDSHRAVNSAVSQVEARKQAIVSSSSALEATQLGYEVGTRNVVDVLDAQRQLYSAVRLYNEARYGYLLEQLRLKQAAGILSPDDLQELSPWLKPDYDPDRDFLPPMDSGASDGQPGSATQG</sequence>
<keyword evidence="6" id="KW-0472">Membrane</keyword>
<feature type="chain" id="PRO_5009258587" evidence="9">
    <location>
        <begin position="32"/>
        <end position="491"/>
    </location>
</feature>
<dbReference type="NCBIfam" id="TIGR01844">
    <property type="entry name" value="type_I_sec_TolC"/>
    <property type="match status" value="1"/>
</dbReference>
<keyword evidence="3" id="KW-0813">Transport</keyword>
<keyword evidence="5" id="KW-0812">Transmembrane</keyword>
<evidence type="ECO:0000313" key="10">
    <source>
        <dbReference type="EMBL" id="SDS31900.1"/>
    </source>
</evidence>
<keyword evidence="7" id="KW-0998">Cell outer membrane</keyword>
<dbReference type="GO" id="GO:0015562">
    <property type="term" value="F:efflux transmembrane transporter activity"/>
    <property type="evidence" value="ECO:0007669"/>
    <property type="project" value="InterPro"/>
</dbReference>
<dbReference type="PANTHER" id="PTHR30026">
    <property type="entry name" value="OUTER MEMBRANE PROTEIN TOLC"/>
    <property type="match status" value="1"/>
</dbReference>
<dbReference type="STRING" id="1392877.SAMN05216221_1558"/>
<dbReference type="InterPro" id="IPR003423">
    <property type="entry name" value="OMP_efflux"/>
</dbReference>
<evidence type="ECO:0000256" key="1">
    <source>
        <dbReference type="ARBA" id="ARBA00004442"/>
    </source>
</evidence>
<dbReference type="GO" id="GO:1990281">
    <property type="term" value="C:efflux pump complex"/>
    <property type="evidence" value="ECO:0007669"/>
    <property type="project" value="TreeGrafter"/>
</dbReference>
<evidence type="ECO:0000256" key="4">
    <source>
        <dbReference type="ARBA" id="ARBA00022452"/>
    </source>
</evidence>
<dbReference type="Pfam" id="PF02321">
    <property type="entry name" value="OEP"/>
    <property type="match status" value="2"/>
</dbReference>
<name>A0A1H1R891_9PSED</name>
<evidence type="ECO:0000256" key="3">
    <source>
        <dbReference type="ARBA" id="ARBA00022448"/>
    </source>
</evidence>
<dbReference type="Gene3D" id="1.20.1600.10">
    <property type="entry name" value="Outer membrane efflux proteins (OEP)"/>
    <property type="match status" value="1"/>
</dbReference>
<accession>A0A1H1R891</accession>
<dbReference type="Proteomes" id="UP000243359">
    <property type="component" value="Chromosome I"/>
</dbReference>
<comment type="similarity">
    <text evidence="2">Belongs to the outer membrane factor (OMF) (TC 1.B.17) family.</text>
</comment>
<evidence type="ECO:0000256" key="8">
    <source>
        <dbReference type="SAM" id="MobiDB-lite"/>
    </source>
</evidence>
<keyword evidence="4" id="KW-1134">Transmembrane beta strand</keyword>
<feature type="signal peptide" evidence="9">
    <location>
        <begin position="1"/>
        <end position="31"/>
    </location>
</feature>
<proteinExistence type="inferred from homology"/>
<evidence type="ECO:0000256" key="9">
    <source>
        <dbReference type="SAM" id="SignalP"/>
    </source>
</evidence>
<keyword evidence="11" id="KW-1185">Reference proteome</keyword>
<dbReference type="EMBL" id="LT629751">
    <property type="protein sequence ID" value="SDS31900.1"/>
    <property type="molecule type" value="Genomic_DNA"/>
</dbReference>
<feature type="region of interest" description="Disordered" evidence="8">
    <location>
        <begin position="458"/>
        <end position="491"/>
    </location>
</feature>
<comment type="subcellular location">
    <subcellularLocation>
        <location evidence="1">Cell outer membrane</location>
    </subcellularLocation>
</comment>
<dbReference type="AlphaFoldDB" id="A0A1H1R891"/>
<evidence type="ECO:0000256" key="6">
    <source>
        <dbReference type="ARBA" id="ARBA00023136"/>
    </source>
</evidence>